<sequence length="1160" mass="137355">MSFIEQFTTYTREFFENIELEVIKECFDSFLNNLSNEIQVSIIGNKISLPEHVLEGGDFLNGLIKLEEKSLAIGKFLLPKAYLYYETTIEGSYKYSEYICLFLDYISRNSQNIIKKSIFYNNSFMEHFKVIGLNEKEIIFILSLLGDLNFIKLIWHSNPNPHENDPLYEDLQIHKITTKGLRFLQTKCIIKMYNDLIRFIKQIRDNYLDEDYVGAHLKILAYKLEQDHNNWVINYLRIDFIHEKQESFPIESKSTDNKAIFYQEIIDIDNLFSNFTENGCVYESKNHRFFFDEKLSVPFNIKDVKKKFNTNNYQYGYIKCEEEINLIFISELYSPTLNSYFQKIIGKYYIYNGKRLNGLEILKRYIGFSVPMDNPPNPLVIINLPIKSFYLKHKKSSEQNLNVKWNINGKIKDSIYLTYKKDEGDEIKIDNNTQIISIEKNFLGNIRFRLYWSGLDDLLPNECILYEKDISYKKYISLLKTKEDDDRYEKVQNLKENNEINKAWIEYSQIKQHNYAKRIETLIKIIQNYIQLRLGSLKIITRTQDKLKTLIIDISSRLFTKEVILTKDIDGILNKNPKIIDRDGKVLDNYNLTLLCFELLLKAIKLEYSQKEFILNIKNKHNIDEDLLKCYELITRLCAHIFFKWAYRGHYIHRSEIEKIVEFLRSHKNMLIKKFDIIFRIEEIESKYAIPSYIGEYQISLNDFCISIYMIGDSVDHISKNQSDEDILSFLDSITKKILDSSNTRRNSYDSKENKENFEDHKESINIMTYLLECSTIPDAIQRKEGDSQIQQLAHLILGNYSTDSEEKMRIVDIGAGYGDLISAINNSGIASKIFYIPIEIDKNKWKKIEQRCRDSKDLEFIESKDNIDNIKKADLIFFINVFHELDLPNRVSNLYNAFRLTQKQGKVIIHEVVILPRLEKDFFMWDKDDYELILSKMNVKIDFKCSTTLTHSGGLPLQTICLYYNDDNLISEENIKSAIITSLEQIKNNWFNRYHEESVKQNTTKKRKRYIAFLMAQHTYAETWCKEHISPPNLFKRDNLKKKIKSDEKKNDIVIDHNSDNNPSEKNTHLQKDSKFSAKINRLKREIIEYHQQVDHNFLTNYEINYGDLSDINKLPILFEMLKDMIVKNENLRMIGYSSEERKIQLKSLRDYFISILND</sequence>
<dbReference type="InterPro" id="IPR029063">
    <property type="entry name" value="SAM-dependent_MTases_sf"/>
</dbReference>
<evidence type="ECO:0000313" key="2">
    <source>
        <dbReference type="EMBL" id="KKN09175.1"/>
    </source>
</evidence>
<dbReference type="EMBL" id="LAZR01004376">
    <property type="protein sequence ID" value="KKN09175.1"/>
    <property type="molecule type" value="Genomic_DNA"/>
</dbReference>
<evidence type="ECO:0000256" key="1">
    <source>
        <dbReference type="SAM" id="MobiDB-lite"/>
    </source>
</evidence>
<dbReference type="SUPFAM" id="SSF53335">
    <property type="entry name" value="S-adenosyl-L-methionine-dependent methyltransferases"/>
    <property type="match status" value="1"/>
</dbReference>
<reference evidence="2" key="1">
    <citation type="journal article" date="2015" name="Nature">
        <title>Complex archaea that bridge the gap between prokaryotes and eukaryotes.</title>
        <authorList>
            <person name="Spang A."/>
            <person name="Saw J.H."/>
            <person name="Jorgensen S.L."/>
            <person name="Zaremba-Niedzwiedzka K."/>
            <person name="Martijn J."/>
            <person name="Lind A.E."/>
            <person name="van Eijk R."/>
            <person name="Schleper C."/>
            <person name="Guy L."/>
            <person name="Ettema T.J."/>
        </authorList>
    </citation>
    <scope>NUCLEOTIDE SEQUENCE</scope>
</reference>
<feature type="region of interest" description="Disordered" evidence="1">
    <location>
        <begin position="1052"/>
        <end position="1073"/>
    </location>
</feature>
<protein>
    <recommendedName>
        <fullName evidence="3">Methyltransferase domain-containing protein</fullName>
    </recommendedName>
</protein>
<dbReference type="AlphaFoldDB" id="A0A0F9MPC4"/>
<evidence type="ECO:0008006" key="3">
    <source>
        <dbReference type="Google" id="ProtNLM"/>
    </source>
</evidence>
<name>A0A0F9MPC4_9ZZZZ</name>
<organism evidence="2">
    <name type="scientific">marine sediment metagenome</name>
    <dbReference type="NCBI Taxonomy" id="412755"/>
    <lineage>
        <taxon>unclassified sequences</taxon>
        <taxon>metagenomes</taxon>
        <taxon>ecological metagenomes</taxon>
    </lineage>
</organism>
<comment type="caution">
    <text evidence="2">The sequence shown here is derived from an EMBL/GenBank/DDBJ whole genome shotgun (WGS) entry which is preliminary data.</text>
</comment>
<gene>
    <name evidence="2" type="ORF">LCGC14_1049260</name>
</gene>
<accession>A0A0F9MPC4</accession>
<dbReference type="Gene3D" id="3.40.50.150">
    <property type="entry name" value="Vaccinia Virus protein VP39"/>
    <property type="match status" value="1"/>
</dbReference>
<proteinExistence type="predicted"/>